<evidence type="ECO:0000313" key="8">
    <source>
        <dbReference type="EMBL" id="GCE29126.1"/>
    </source>
</evidence>
<dbReference type="InterPro" id="IPR050189">
    <property type="entry name" value="MFS_Efflux_Transporters"/>
</dbReference>
<gene>
    <name evidence="8" type="primary">araJ</name>
    <name evidence="8" type="ORF">KDA_46100</name>
</gene>
<evidence type="ECO:0000256" key="3">
    <source>
        <dbReference type="ARBA" id="ARBA00022692"/>
    </source>
</evidence>
<dbReference type="EMBL" id="BIFT01000001">
    <property type="protein sequence ID" value="GCE29126.1"/>
    <property type="molecule type" value="Genomic_DNA"/>
</dbReference>
<feature type="transmembrane region" description="Helical" evidence="6">
    <location>
        <begin position="20"/>
        <end position="45"/>
    </location>
</feature>
<keyword evidence="3 6" id="KW-0812">Transmembrane</keyword>
<dbReference type="PANTHER" id="PTHR43124">
    <property type="entry name" value="PURINE EFFLUX PUMP PBUE"/>
    <property type="match status" value="1"/>
</dbReference>
<organism evidence="8 9">
    <name type="scientific">Dictyobacter alpinus</name>
    <dbReference type="NCBI Taxonomy" id="2014873"/>
    <lineage>
        <taxon>Bacteria</taxon>
        <taxon>Bacillati</taxon>
        <taxon>Chloroflexota</taxon>
        <taxon>Ktedonobacteria</taxon>
        <taxon>Ktedonobacterales</taxon>
        <taxon>Dictyobacteraceae</taxon>
        <taxon>Dictyobacter</taxon>
    </lineage>
</organism>
<dbReference type="InterPro" id="IPR011701">
    <property type="entry name" value="MFS"/>
</dbReference>
<dbReference type="CDD" id="cd17324">
    <property type="entry name" value="MFS_NepI_like"/>
    <property type="match status" value="1"/>
</dbReference>
<keyword evidence="2" id="KW-1003">Cell membrane</keyword>
<evidence type="ECO:0000256" key="2">
    <source>
        <dbReference type="ARBA" id="ARBA00022475"/>
    </source>
</evidence>
<dbReference type="PANTHER" id="PTHR43124:SF10">
    <property type="entry name" value="PURINE EFFLUX PUMP PBUE"/>
    <property type="match status" value="1"/>
</dbReference>
<dbReference type="Proteomes" id="UP000287171">
    <property type="component" value="Unassembled WGS sequence"/>
</dbReference>
<name>A0A402BCQ9_9CHLR</name>
<feature type="transmembrane region" description="Helical" evidence="6">
    <location>
        <begin position="217"/>
        <end position="239"/>
    </location>
</feature>
<proteinExistence type="predicted"/>
<dbReference type="Pfam" id="PF07690">
    <property type="entry name" value="MFS_1"/>
    <property type="match status" value="1"/>
</dbReference>
<dbReference type="RefSeq" id="WP_126629263.1">
    <property type="nucleotide sequence ID" value="NZ_BIFT01000001.1"/>
</dbReference>
<feature type="transmembrane region" description="Helical" evidence="6">
    <location>
        <begin position="305"/>
        <end position="323"/>
    </location>
</feature>
<protein>
    <submittedName>
        <fullName evidence="8">MFS transporter</fullName>
    </submittedName>
</protein>
<feature type="transmembrane region" description="Helical" evidence="6">
    <location>
        <begin position="251"/>
        <end position="269"/>
    </location>
</feature>
<dbReference type="GO" id="GO:0005886">
    <property type="term" value="C:plasma membrane"/>
    <property type="evidence" value="ECO:0007669"/>
    <property type="project" value="UniProtKB-SubCell"/>
</dbReference>
<feature type="transmembrane region" description="Helical" evidence="6">
    <location>
        <begin position="108"/>
        <end position="131"/>
    </location>
</feature>
<keyword evidence="9" id="KW-1185">Reference proteome</keyword>
<feature type="transmembrane region" description="Helical" evidence="6">
    <location>
        <begin position="143"/>
        <end position="165"/>
    </location>
</feature>
<feature type="transmembrane region" description="Helical" evidence="6">
    <location>
        <begin position="335"/>
        <end position="358"/>
    </location>
</feature>
<evidence type="ECO:0000256" key="1">
    <source>
        <dbReference type="ARBA" id="ARBA00004651"/>
    </source>
</evidence>
<dbReference type="GO" id="GO:0022857">
    <property type="term" value="F:transmembrane transporter activity"/>
    <property type="evidence" value="ECO:0007669"/>
    <property type="project" value="InterPro"/>
</dbReference>
<evidence type="ECO:0000259" key="7">
    <source>
        <dbReference type="PROSITE" id="PS50850"/>
    </source>
</evidence>
<dbReference type="OrthoDB" id="9788453at2"/>
<evidence type="ECO:0000256" key="5">
    <source>
        <dbReference type="ARBA" id="ARBA00023136"/>
    </source>
</evidence>
<dbReference type="PROSITE" id="PS50850">
    <property type="entry name" value="MFS"/>
    <property type="match status" value="1"/>
</dbReference>
<feature type="transmembrane region" description="Helical" evidence="6">
    <location>
        <begin position="85"/>
        <end position="102"/>
    </location>
</feature>
<dbReference type="Gene3D" id="1.20.1250.20">
    <property type="entry name" value="MFS general substrate transporter like domains"/>
    <property type="match status" value="1"/>
</dbReference>
<dbReference type="InterPro" id="IPR020846">
    <property type="entry name" value="MFS_dom"/>
</dbReference>
<dbReference type="SUPFAM" id="SSF103473">
    <property type="entry name" value="MFS general substrate transporter"/>
    <property type="match status" value="1"/>
</dbReference>
<keyword evidence="5 6" id="KW-0472">Membrane</keyword>
<keyword evidence="4 6" id="KW-1133">Transmembrane helix</keyword>
<feature type="domain" description="Major facilitator superfamily (MFS) profile" evidence="7">
    <location>
        <begin position="19"/>
        <end position="396"/>
    </location>
</feature>
<sequence length="414" mass="42951">MTQAMASSGQQAEDKINPRIFLLALGMFALGTDANVVSGVLPVIARDIGVAEGLAGQLVTAFSLTYGLGAPFFAALTGRIAPNRVLIGSLGLFGLANIASAISPTFPLLLLTRVLAGCFAASYAPLAYSVGVSLAPPAKRGQALALVVVGLTVATALGSPLGTYIGEHFGWRMSFVMVAALAAVAFLVLLLRGLPRTTTPSALSLQARLAPIGQPRVILALLPSLVWNLGIYTSYTYIAPLLQQNLHIMEISGLLVAFGVGIVCGNFSGGRLADRFGPNRLLIVALIVLAIIQALLSLATATFVGALLILFIWGVTGSMLFIPQQHRLLSIAPEHANVILALNNSAFYLGIAGGAALGGVALRTLPITQLNWIGVVAALLALVFLGLSILLNGRPAPKGENAIEEEKDGVLLPE</sequence>
<feature type="transmembrane region" description="Helical" evidence="6">
    <location>
        <begin position="281"/>
        <end position="299"/>
    </location>
</feature>
<feature type="transmembrane region" description="Helical" evidence="6">
    <location>
        <begin position="57"/>
        <end position="78"/>
    </location>
</feature>
<accession>A0A402BCQ9</accession>
<evidence type="ECO:0000256" key="4">
    <source>
        <dbReference type="ARBA" id="ARBA00022989"/>
    </source>
</evidence>
<evidence type="ECO:0000313" key="9">
    <source>
        <dbReference type="Proteomes" id="UP000287171"/>
    </source>
</evidence>
<feature type="transmembrane region" description="Helical" evidence="6">
    <location>
        <begin position="171"/>
        <end position="191"/>
    </location>
</feature>
<dbReference type="AlphaFoldDB" id="A0A402BCQ9"/>
<feature type="transmembrane region" description="Helical" evidence="6">
    <location>
        <begin position="370"/>
        <end position="391"/>
    </location>
</feature>
<dbReference type="InterPro" id="IPR036259">
    <property type="entry name" value="MFS_trans_sf"/>
</dbReference>
<reference evidence="9" key="1">
    <citation type="submission" date="2018-12" db="EMBL/GenBank/DDBJ databases">
        <title>Tengunoibacter tsumagoiensis gen. nov., sp. nov., Dictyobacter kobayashii sp. nov., D. alpinus sp. nov., and D. joshuensis sp. nov. and description of Dictyobacteraceae fam. nov. within the order Ktedonobacterales isolated from Tengu-no-mugimeshi.</title>
        <authorList>
            <person name="Wang C.M."/>
            <person name="Zheng Y."/>
            <person name="Sakai Y."/>
            <person name="Toyoda A."/>
            <person name="Minakuchi Y."/>
            <person name="Abe K."/>
            <person name="Yokota A."/>
            <person name="Yabe S."/>
        </authorList>
    </citation>
    <scope>NUCLEOTIDE SEQUENCE [LARGE SCALE GENOMIC DNA]</scope>
    <source>
        <strain evidence="9">Uno16</strain>
    </source>
</reference>
<comment type="caution">
    <text evidence="8">The sequence shown here is derived from an EMBL/GenBank/DDBJ whole genome shotgun (WGS) entry which is preliminary data.</text>
</comment>
<evidence type="ECO:0000256" key="6">
    <source>
        <dbReference type="SAM" id="Phobius"/>
    </source>
</evidence>
<comment type="subcellular location">
    <subcellularLocation>
        <location evidence="1">Cell membrane</location>
        <topology evidence="1">Multi-pass membrane protein</topology>
    </subcellularLocation>
</comment>